<feature type="domain" description="DUF4283" evidence="1">
    <location>
        <begin position="31"/>
        <end position="113"/>
    </location>
</feature>
<dbReference type="Pfam" id="PF14111">
    <property type="entry name" value="DUF4283"/>
    <property type="match status" value="1"/>
</dbReference>
<gene>
    <name evidence="2" type="ORF">SO802_032281</name>
</gene>
<evidence type="ECO:0000259" key="1">
    <source>
        <dbReference type="Pfam" id="PF14111"/>
    </source>
</evidence>
<reference evidence="2 3" key="1">
    <citation type="submission" date="2024-01" db="EMBL/GenBank/DDBJ databases">
        <title>A telomere-to-telomere, gap-free genome of sweet tea (Lithocarpus litseifolius).</title>
        <authorList>
            <person name="Zhou J."/>
        </authorList>
    </citation>
    <scope>NUCLEOTIDE SEQUENCE [LARGE SCALE GENOMIC DNA]</scope>
    <source>
        <strain evidence="2">Zhou-2022a</strain>
        <tissue evidence="2">Leaf</tissue>
    </source>
</reference>
<comment type="caution">
    <text evidence="2">The sequence shown here is derived from an EMBL/GenBank/DDBJ whole genome shotgun (WGS) entry which is preliminary data.</text>
</comment>
<dbReference type="PANTHER" id="PTHR31286:SF99">
    <property type="entry name" value="DUF4283 DOMAIN-CONTAINING PROTEIN"/>
    <property type="match status" value="1"/>
</dbReference>
<dbReference type="InterPro" id="IPR025558">
    <property type="entry name" value="DUF4283"/>
</dbReference>
<keyword evidence="3" id="KW-1185">Reference proteome</keyword>
<accession>A0AAW2BTF1</accession>
<dbReference type="AlphaFoldDB" id="A0AAW2BTF1"/>
<dbReference type="EMBL" id="JAZDWU010000011">
    <property type="protein sequence ID" value="KAK9987330.1"/>
    <property type="molecule type" value="Genomic_DNA"/>
</dbReference>
<sequence length="275" mass="31882">MEYESNMDIDPLVEGMVEVKLSKETKMCIREPWSKALIVKVFGRTVGFNYLTFKINALWKPAARMDCVNLGKGFLLIRFSSSEDYDKFLRGGPWFVGEHFLAIRPWEPYFKASEDKLSLVVVWVKLPKLPIEFYDREVLKKIGEAIGPVLRIDSYTASKSRGSYARLCIQIDLEKPLTKWNSWQGWAMRYRGKVIQVPDEVIAQIRAAPMDTIGWVEEGLRGAWKTMFPLTQESRKMGYLDPDHPAWGITPNPWWKFLTDIPLISWEKAERLNGQ</sequence>
<dbReference type="PANTHER" id="PTHR31286">
    <property type="entry name" value="GLYCINE-RICH CELL WALL STRUCTURAL PROTEIN 1.8-LIKE"/>
    <property type="match status" value="1"/>
</dbReference>
<protein>
    <recommendedName>
        <fullName evidence="1">DUF4283 domain-containing protein</fullName>
    </recommendedName>
</protein>
<evidence type="ECO:0000313" key="3">
    <source>
        <dbReference type="Proteomes" id="UP001459277"/>
    </source>
</evidence>
<organism evidence="2 3">
    <name type="scientific">Lithocarpus litseifolius</name>
    <dbReference type="NCBI Taxonomy" id="425828"/>
    <lineage>
        <taxon>Eukaryota</taxon>
        <taxon>Viridiplantae</taxon>
        <taxon>Streptophyta</taxon>
        <taxon>Embryophyta</taxon>
        <taxon>Tracheophyta</taxon>
        <taxon>Spermatophyta</taxon>
        <taxon>Magnoliopsida</taxon>
        <taxon>eudicotyledons</taxon>
        <taxon>Gunneridae</taxon>
        <taxon>Pentapetalae</taxon>
        <taxon>rosids</taxon>
        <taxon>fabids</taxon>
        <taxon>Fagales</taxon>
        <taxon>Fagaceae</taxon>
        <taxon>Lithocarpus</taxon>
    </lineage>
</organism>
<dbReference type="Proteomes" id="UP001459277">
    <property type="component" value="Unassembled WGS sequence"/>
</dbReference>
<name>A0AAW2BTF1_9ROSI</name>
<proteinExistence type="predicted"/>
<evidence type="ECO:0000313" key="2">
    <source>
        <dbReference type="EMBL" id="KAK9987330.1"/>
    </source>
</evidence>
<dbReference type="InterPro" id="IPR040256">
    <property type="entry name" value="At4g02000-like"/>
</dbReference>